<proteinExistence type="predicted"/>
<dbReference type="PANTHER" id="PTHR15921">
    <property type="entry name" value="PRE-MRNA CLEAVAGE COMPLEX II"/>
    <property type="match status" value="1"/>
</dbReference>
<evidence type="ECO:0000313" key="4">
    <source>
        <dbReference type="Proteomes" id="UP001151699"/>
    </source>
</evidence>
<dbReference type="Proteomes" id="UP001151699">
    <property type="component" value="Chromosome B"/>
</dbReference>
<organism evidence="3 4">
    <name type="scientific">Pseudolycoriella hygida</name>
    <dbReference type="NCBI Taxonomy" id="35572"/>
    <lineage>
        <taxon>Eukaryota</taxon>
        <taxon>Metazoa</taxon>
        <taxon>Ecdysozoa</taxon>
        <taxon>Arthropoda</taxon>
        <taxon>Hexapoda</taxon>
        <taxon>Insecta</taxon>
        <taxon>Pterygota</taxon>
        <taxon>Neoptera</taxon>
        <taxon>Endopterygota</taxon>
        <taxon>Diptera</taxon>
        <taxon>Nematocera</taxon>
        <taxon>Sciaroidea</taxon>
        <taxon>Sciaridae</taxon>
        <taxon>Pseudolycoriella</taxon>
    </lineage>
</organism>
<dbReference type="InterPro" id="IPR045154">
    <property type="entry name" value="PCF11-like"/>
</dbReference>
<name>A0A9Q0N3Z4_9DIPT</name>
<sequence>METGVAFTKINDSTTSDTSSDCTLAESQIPTSDDEDKNEDFSETLKQFEVGLSSLITNDKKILDVLTKLAGANLKIASQIADIIIKNKYSVDGLLILYLVDSITKNVGQAYIAVFSTFLVSIFKKTFIQLDDIKKKEKMFSLRYYWNNVFPEPLLTSLDVVIHQIEIGQFLMNDTINDISNVEQYEEERKEPLEKADLELFDAIYDSTMLKGILERTNLDLYGKLKLYNQEHKRFLFLHRESYPRGGKIDTASPPVVKIEENTSQEIGTPIVDTGSDLGAVDDYISDPLMASGPLALSTPKKQLENSFPSKSENIATPLTAPKKFASSIDNHTRHYIESKGTSPVPLKWLRVVITPGFYSTVEEIIHALNEQIMWKTKLKDFFHFDTKSKRVGIKGGNKVSEGSTIVISFKAQGRLALQLGCQPGIELSASSKPPYVANVASGVPTLMLIYCDVVEPQITGDSCSKLLRTVNTANGILSYFARPYSTEFTQQHYIPLQKKYFDSIRIDIRDVTEKVEQDMLYQYYLNQAGSGIGDFYSGPIYQRGYGIGSFLGGLFKTVLPILKRAGVATGREILKNGTNFLNDVENNVSPRSAFSNRAKETVENLKRKVMYGEGFKAMPANSKRQLGLKPRKKIMTSINRATALNVKSELDIFSKLPIQTTVESGTLQSYRPITSISNDGPIEFLVSGCSSDEYLDLGRVYIYVKARLNTITPPVVHGVPAQAAGILGPTNNWLHSTFSQVDVYLNQKCITPPSNCYPYRAYIENLLNYSSESKKTHLTSGVWADDTAGHMDAVTNDNAGFKTRRALTKDNKDVEMYGPLHCDLFNVDKYLLSGVDMAIKLQRADQSFHIMGTSDAQGTFELKDAVLYVRKVKIAPGTLLAHHKVLSSTTAKYPINRVDIRT</sequence>
<feature type="region of interest" description="Disordered" evidence="1">
    <location>
        <begin position="1"/>
        <end position="38"/>
    </location>
</feature>
<evidence type="ECO:0000259" key="2">
    <source>
        <dbReference type="PROSITE" id="PS51391"/>
    </source>
</evidence>
<comment type="caution">
    <text evidence="3">The sequence shown here is derived from an EMBL/GenBank/DDBJ whole genome shotgun (WGS) entry which is preliminary data.</text>
</comment>
<dbReference type="InterPro" id="IPR006569">
    <property type="entry name" value="CID_dom"/>
</dbReference>
<dbReference type="GO" id="GO:0005849">
    <property type="term" value="C:mRNA cleavage factor complex"/>
    <property type="evidence" value="ECO:0007669"/>
    <property type="project" value="TreeGrafter"/>
</dbReference>
<dbReference type="Gene3D" id="1.25.40.90">
    <property type="match status" value="1"/>
</dbReference>
<feature type="non-terminal residue" evidence="3">
    <location>
        <position position="903"/>
    </location>
</feature>
<dbReference type="GO" id="GO:0006369">
    <property type="term" value="P:termination of RNA polymerase II transcription"/>
    <property type="evidence" value="ECO:0007669"/>
    <property type="project" value="InterPro"/>
</dbReference>
<dbReference type="SUPFAM" id="SSF48464">
    <property type="entry name" value="ENTH/VHS domain"/>
    <property type="match status" value="1"/>
</dbReference>
<dbReference type="EMBL" id="WJQU01000002">
    <property type="protein sequence ID" value="KAJ6642656.1"/>
    <property type="molecule type" value="Genomic_DNA"/>
</dbReference>
<dbReference type="OrthoDB" id="5979489at2759"/>
<dbReference type="InterPro" id="IPR008942">
    <property type="entry name" value="ENTH_VHS"/>
</dbReference>
<dbReference type="GO" id="GO:0005737">
    <property type="term" value="C:cytoplasm"/>
    <property type="evidence" value="ECO:0007669"/>
    <property type="project" value="TreeGrafter"/>
</dbReference>
<dbReference type="SMART" id="SM00582">
    <property type="entry name" value="RPR"/>
    <property type="match status" value="1"/>
</dbReference>
<dbReference type="AlphaFoldDB" id="A0A9Q0N3Z4"/>
<feature type="compositionally biased region" description="Low complexity" evidence="1">
    <location>
        <begin position="12"/>
        <end position="21"/>
    </location>
</feature>
<dbReference type="GO" id="GO:0031124">
    <property type="term" value="P:mRNA 3'-end processing"/>
    <property type="evidence" value="ECO:0007669"/>
    <property type="project" value="InterPro"/>
</dbReference>
<protein>
    <submittedName>
        <fullName evidence="3">Pre-mRNA cleavage complex 2 protein Pcf11</fullName>
    </submittedName>
</protein>
<evidence type="ECO:0000256" key="1">
    <source>
        <dbReference type="SAM" id="MobiDB-lite"/>
    </source>
</evidence>
<accession>A0A9Q0N3Z4</accession>
<evidence type="ECO:0000313" key="3">
    <source>
        <dbReference type="EMBL" id="KAJ6642656.1"/>
    </source>
</evidence>
<dbReference type="PANTHER" id="PTHR15921:SF3">
    <property type="entry name" value="PRE-MRNA CLEAVAGE COMPLEX 2 PROTEIN PCF11"/>
    <property type="match status" value="1"/>
</dbReference>
<dbReference type="PROSITE" id="PS51391">
    <property type="entry name" value="CID"/>
    <property type="match status" value="1"/>
</dbReference>
<gene>
    <name evidence="3" type="primary">PCF11_1</name>
    <name evidence="3" type="ORF">Bhyg_07609</name>
</gene>
<feature type="domain" description="CID" evidence="2">
    <location>
        <begin position="40"/>
        <end position="166"/>
    </location>
</feature>
<dbReference type="GO" id="GO:0003729">
    <property type="term" value="F:mRNA binding"/>
    <property type="evidence" value="ECO:0007669"/>
    <property type="project" value="InterPro"/>
</dbReference>
<dbReference type="GO" id="GO:0000993">
    <property type="term" value="F:RNA polymerase II complex binding"/>
    <property type="evidence" value="ECO:0007669"/>
    <property type="project" value="InterPro"/>
</dbReference>
<reference evidence="3" key="1">
    <citation type="submission" date="2022-07" db="EMBL/GenBank/DDBJ databases">
        <authorList>
            <person name="Trinca V."/>
            <person name="Uliana J.V.C."/>
            <person name="Torres T.T."/>
            <person name="Ward R.J."/>
            <person name="Monesi N."/>
        </authorList>
    </citation>
    <scope>NUCLEOTIDE SEQUENCE</scope>
    <source>
        <strain evidence="3">HSMRA1968</strain>
        <tissue evidence="3">Whole embryos</tissue>
    </source>
</reference>
<keyword evidence="4" id="KW-1185">Reference proteome</keyword>